<dbReference type="AlphaFoldDB" id="A0A0D9Z8Y7"/>
<dbReference type="Proteomes" id="UP000026961">
    <property type="component" value="Chromosome 3"/>
</dbReference>
<feature type="region of interest" description="Disordered" evidence="1">
    <location>
        <begin position="29"/>
        <end position="87"/>
    </location>
</feature>
<reference evidence="2" key="2">
    <citation type="submission" date="2018-05" db="EMBL/GenBank/DDBJ databases">
        <title>OgluRS3 (Oryza glumaepatula Reference Sequence Version 3).</title>
        <authorList>
            <person name="Zhang J."/>
            <person name="Kudrna D."/>
            <person name="Lee S."/>
            <person name="Talag J."/>
            <person name="Welchert J."/>
            <person name="Wing R.A."/>
        </authorList>
    </citation>
    <scope>NUCLEOTIDE SEQUENCE [LARGE SCALE GENOMIC DNA]</scope>
</reference>
<dbReference type="EnsemblPlants" id="OGLUM03G22350.1">
    <property type="protein sequence ID" value="OGLUM03G22350.1"/>
    <property type="gene ID" value="OGLUM03G22350"/>
</dbReference>
<dbReference type="HOGENOM" id="CLU_2487054_0_0_1"/>
<feature type="compositionally biased region" description="Polar residues" evidence="1">
    <location>
        <begin position="51"/>
        <end position="61"/>
    </location>
</feature>
<reference evidence="2" key="1">
    <citation type="submission" date="2015-04" db="UniProtKB">
        <authorList>
            <consortium name="EnsemblPlants"/>
        </authorList>
    </citation>
    <scope>IDENTIFICATION</scope>
</reference>
<evidence type="ECO:0000313" key="2">
    <source>
        <dbReference type="EnsemblPlants" id="OGLUM03G22350.1"/>
    </source>
</evidence>
<accession>A0A0D9Z8Y7</accession>
<feature type="compositionally biased region" description="Low complexity" evidence="1">
    <location>
        <begin position="29"/>
        <end position="50"/>
    </location>
</feature>
<sequence length="87" mass="9025">MAAKNAKSSAVRLRASVFATATSSALINNCSSSSSGNAPSADSSLSLSSSYTATMPETSMTVPEHRDASLQQLDFSEAPWDESTTFA</sequence>
<organism evidence="2">
    <name type="scientific">Oryza glumipatula</name>
    <dbReference type="NCBI Taxonomy" id="40148"/>
    <lineage>
        <taxon>Eukaryota</taxon>
        <taxon>Viridiplantae</taxon>
        <taxon>Streptophyta</taxon>
        <taxon>Embryophyta</taxon>
        <taxon>Tracheophyta</taxon>
        <taxon>Spermatophyta</taxon>
        <taxon>Magnoliopsida</taxon>
        <taxon>Liliopsida</taxon>
        <taxon>Poales</taxon>
        <taxon>Poaceae</taxon>
        <taxon>BOP clade</taxon>
        <taxon>Oryzoideae</taxon>
        <taxon>Oryzeae</taxon>
        <taxon>Oryzinae</taxon>
        <taxon>Oryza</taxon>
    </lineage>
</organism>
<evidence type="ECO:0000256" key="1">
    <source>
        <dbReference type="SAM" id="MobiDB-lite"/>
    </source>
</evidence>
<dbReference type="Gramene" id="OGLUM03G22350.1">
    <property type="protein sequence ID" value="OGLUM03G22350.1"/>
    <property type="gene ID" value="OGLUM03G22350"/>
</dbReference>
<dbReference type="STRING" id="40148.A0A0D9Z8Y7"/>
<keyword evidence="3" id="KW-1185">Reference proteome</keyword>
<proteinExistence type="predicted"/>
<evidence type="ECO:0000313" key="3">
    <source>
        <dbReference type="Proteomes" id="UP000026961"/>
    </source>
</evidence>
<protein>
    <submittedName>
        <fullName evidence="2">Uncharacterized protein</fullName>
    </submittedName>
</protein>
<name>A0A0D9Z8Y7_9ORYZ</name>